<dbReference type="Gene3D" id="2.130.10.30">
    <property type="entry name" value="Regulator of chromosome condensation 1/beta-lactamase-inhibitor protein II"/>
    <property type="match status" value="1"/>
</dbReference>
<organism evidence="4 5">
    <name type="scientific">Stentor coeruleus</name>
    <dbReference type="NCBI Taxonomy" id="5963"/>
    <lineage>
        <taxon>Eukaryota</taxon>
        <taxon>Sar</taxon>
        <taxon>Alveolata</taxon>
        <taxon>Ciliophora</taxon>
        <taxon>Postciliodesmatophora</taxon>
        <taxon>Heterotrichea</taxon>
        <taxon>Heterotrichida</taxon>
        <taxon>Stentoridae</taxon>
        <taxon>Stentor</taxon>
    </lineage>
</organism>
<proteinExistence type="predicted"/>
<dbReference type="PANTHER" id="PTHR22870">
    <property type="entry name" value="REGULATOR OF CHROMOSOME CONDENSATION"/>
    <property type="match status" value="1"/>
</dbReference>
<keyword evidence="1" id="KW-0677">Repeat</keyword>
<evidence type="ECO:0000256" key="2">
    <source>
        <dbReference type="PROSITE-ProRule" id="PRU00235"/>
    </source>
</evidence>
<feature type="repeat" description="RCC1" evidence="2">
    <location>
        <begin position="80"/>
        <end position="133"/>
    </location>
</feature>
<dbReference type="SUPFAM" id="SSF50985">
    <property type="entry name" value="RCC1/BLIP-II"/>
    <property type="match status" value="1"/>
</dbReference>
<dbReference type="InterPro" id="IPR000408">
    <property type="entry name" value="Reg_chr_condens"/>
</dbReference>
<dbReference type="EMBL" id="MPUH01000223">
    <property type="protein sequence ID" value="OMJ85865.1"/>
    <property type="molecule type" value="Genomic_DNA"/>
</dbReference>
<feature type="compositionally biased region" description="Basic and acidic residues" evidence="3">
    <location>
        <begin position="829"/>
        <end position="840"/>
    </location>
</feature>
<feature type="region of interest" description="Disordered" evidence="3">
    <location>
        <begin position="941"/>
        <end position="969"/>
    </location>
</feature>
<name>A0A1R2CA60_9CILI</name>
<evidence type="ECO:0000313" key="4">
    <source>
        <dbReference type="EMBL" id="OMJ85865.1"/>
    </source>
</evidence>
<dbReference type="PROSITE" id="PS50012">
    <property type="entry name" value="RCC1_3"/>
    <property type="match status" value="2"/>
</dbReference>
<dbReference type="PANTHER" id="PTHR22870:SF408">
    <property type="entry name" value="OS09G0560450 PROTEIN"/>
    <property type="match status" value="1"/>
</dbReference>
<accession>A0A1R2CA60</accession>
<dbReference type="AlphaFoldDB" id="A0A1R2CA60"/>
<dbReference type="InterPro" id="IPR009091">
    <property type="entry name" value="RCC1/BLIP-II"/>
</dbReference>
<reference evidence="4 5" key="1">
    <citation type="submission" date="2016-11" db="EMBL/GenBank/DDBJ databases">
        <title>The macronuclear genome of Stentor coeruleus: a giant cell with tiny introns.</title>
        <authorList>
            <person name="Slabodnick M."/>
            <person name="Ruby J.G."/>
            <person name="Reiff S.B."/>
            <person name="Swart E.C."/>
            <person name="Gosai S."/>
            <person name="Prabakaran S."/>
            <person name="Witkowska E."/>
            <person name="Larue G.E."/>
            <person name="Fisher S."/>
            <person name="Freeman R.M."/>
            <person name="Gunawardena J."/>
            <person name="Chu W."/>
            <person name="Stover N.A."/>
            <person name="Gregory B.D."/>
            <person name="Nowacki M."/>
            <person name="Derisi J."/>
            <person name="Roy S.W."/>
            <person name="Marshall W.F."/>
            <person name="Sood P."/>
        </authorList>
    </citation>
    <scope>NUCLEOTIDE SEQUENCE [LARGE SCALE GENOMIC DNA]</scope>
    <source>
        <strain evidence="4">WM001</strain>
    </source>
</reference>
<evidence type="ECO:0000256" key="3">
    <source>
        <dbReference type="SAM" id="MobiDB-lite"/>
    </source>
</evidence>
<feature type="region of interest" description="Disordered" evidence="3">
    <location>
        <begin position="829"/>
        <end position="867"/>
    </location>
</feature>
<dbReference type="Proteomes" id="UP000187209">
    <property type="component" value="Unassembled WGS sequence"/>
</dbReference>
<gene>
    <name evidence="4" type="ORF">SteCoe_12706</name>
</gene>
<sequence length="1009" mass="115317">MNPSSIWLGFRTFSKVNLNESRKITSFFLSTDWGICETSSGSLFIFKLPLQTPKKPLNIAGKVSSISCNHTMALILTTTGEIWLWGEDLNKCGLFGQKNIYSSRIPIKLPNFSTSQILEANISDTHSGALCSEGYIYTWGTGLNGELCSETTYIPEPQVVENSTIFNISQVLCGDRYTAICTKAGFMYIYGTKQGFIAGRQGNQPFAIEELEDFFIEKLYDSLFGLLLLTDEGKCFLLENSSQKIISLTCNKKLHMIATCKSGIIGVPTDKNKMYIWVKENSQWIPSVFKFKNGQISMVQSGRSENVCVIGNNLDDIEKIALYGESPESSPSRVREKERLEFDEIFSKFENVMAPSRLNLQKEACAELVKAISQPFVEIFRAIKNHALVRIMFEKAYASSFTQSYIEKAMQRVVVVNKSYAFQYIKNFTEHHCLTDPKLRSNFRAIKCLSPILNRIFNKRIFKKIVGEKFRKHTVFLKRKNRASELLQKATKRFRRKSFNKIIFKGNKDAFRKSITKKLKFKAFRYKIDSYFDVLINKSLINQRKLSFVRINALTSVKIEQVLQKCFKRWLKALNAWKNKKIVENLKKNASVLMFSQLQGLLKPRYHSLFLLIKPRKSVFKIKYGAFLLLSAINKATNKVVIQSLNMILRSHSHSHAETICDLLKNITHRRIIDCLHKIKIFSLSNYNQKIIKFALIAQSFYKKIRYRQILKGYNAFKIPVINKSIFSEFTSEKSFRSLPGNSFAVTPPGSPGLDSLNNSDYMLKTLLTKSSSNTLIEKKPSLTSMQKNLVNKVTEKITNESKSGQVLSQVNTQTQFKGKITAKTTIPEKKSPLSELLKDKQKKPPAKGKDSLPLIQKKKNEAQPKDFSRNVLDETDRKVIRYRNSTEILKNAIQRFLKTRLLHVFLSIKHFKTQKNSKIFIMLSNARAIGMGSLTEKSTPRESVKTLSINSKSSQKTESTIPDLSPVQTPTSAIWKSKLISLGLNKIIRILMIHDKKLVIKRLLINKN</sequence>
<feature type="compositionally biased region" description="Polar residues" evidence="3">
    <location>
        <begin position="946"/>
        <end position="969"/>
    </location>
</feature>
<protein>
    <submittedName>
        <fullName evidence="4">Uncharacterized protein</fullName>
    </submittedName>
</protein>
<dbReference type="InterPro" id="IPR051210">
    <property type="entry name" value="Ub_ligase/GEF_domain"/>
</dbReference>
<feature type="repeat" description="RCC1" evidence="2">
    <location>
        <begin position="134"/>
        <end position="184"/>
    </location>
</feature>
<keyword evidence="5" id="KW-1185">Reference proteome</keyword>
<evidence type="ECO:0000256" key="1">
    <source>
        <dbReference type="ARBA" id="ARBA00022737"/>
    </source>
</evidence>
<comment type="caution">
    <text evidence="4">The sequence shown here is derived from an EMBL/GenBank/DDBJ whole genome shotgun (WGS) entry which is preliminary data.</text>
</comment>
<evidence type="ECO:0000313" key="5">
    <source>
        <dbReference type="Proteomes" id="UP000187209"/>
    </source>
</evidence>